<evidence type="ECO:0000256" key="1">
    <source>
        <dbReference type="ARBA" id="ARBA00004430"/>
    </source>
</evidence>
<dbReference type="GO" id="GO:0005930">
    <property type="term" value="C:axoneme"/>
    <property type="evidence" value="ECO:0007669"/>
    <property type="project" value="UniProtKB-SubCell"/>
</dbReference>
<dbReference type="GeneID" id="9624287"/>
<feature type="transmembrane region" description="Helical" evidence="3">
    <location>
        <begin position="87"/>
        <end position="115"/>
    </location>
</feature>
<gene>
    <name evidence="4" type="ORF">VOLCADRAFT_115780</name>
</gene>
<dbReference type="InterPro" id="IPR032675">
    <property type="entry name" value="LRR_dom_sf"/>
</dbReference>
<dbReference type="eggNOG" id="KOG4308">
    <property type="taxonomic scope" value="Eukaryota"/>
</dbReference>
<keyword evidence="3" id="KW-1133">Transmembrane helix</keyword>
<dbReference type="OrthoDB" id="546000at2759"/>
<dbReference type="InterPro" id="IPR001611">
    <property type="entry name" value="Leu-rich_rpt"/>
</dbReference>
<dbReference type="PANTHER" id="PTHR24111:SF0">
    <property type="entry name" value="LEUCINE-RICH REPEAT-CONTAINING PROTEIN"/>
    <property type="match status" value="1"/>
</dbReference>
<feature type="non-terminal residue" evidence="4">
    <location>
        <position position="648"/>
    </location>
</feature>
<dbReference type="InterPro" id="IPR052201">
    <property type="entry name" value="LRR-containing_regulator"/>
</dbReference>
<reference evidence="4 5" key="1">
    <citation type="journal article" date="2010" name="Science">
        <title>Genomic analysis of organismal complexity in the multicellular green alga Volvox carteri.</title>
        <authorList>
            <person name="Prochnik S.E."/>
            <person name="Umen J."/>
            <person name="Nedelcu A.M."/>
            <person name="Hallmann A."/>
            <person name="Miller S.M."/>
            <person name="Nishii I."/>
            <person name="Ferris P."/>
            <person name="Kuo A."/>
            <person name="Mitros T."/>
            <person name="Fritz-Laylin L.K."/>
            <person name="Hellsten U."/>
            <person name="Chapman J."/>
            <person name="Simakov O."/>
            <person name="Rensing S.A."/>
            <person name="Terry A."/>
            <person name="Pangilinan J."/>
            <person name="Kapitonov V."/>
            <person name="Jurka J."/>
            <person name="Salamov A."/>
            <person name="Shapiro H."/>
            <person name="Schmutz J."/>
            <person name="Grimwood J."/>
            <person name="Lindquist E."/>
            <person name="Lucas S."/>
            <person name="Grigoriev I.V."/>
            <person name="Schmitt R."/>
            <person name="Kirk D."/>
            <person name="Rokhsar D.S."/>
        </authorList>
    </citation>
    <scope>NUCLEOTIDE SEQUENCE [LARGE SCALE GENOMIC DNA]</scope>
    <source>
        <strain evidence="5">f. Nagariensis / Eve</strain>
    </source>
</reference>
<dbReference type="InParanoid" id="D8TI71"/>
<dbReference type="EMBL" id="GL378323">
    <property type="protein sequence ID" value="EFJ52844.1"/>
    <property type="molecule type" value="Genomic_DNA"/>
</dbReference>
<evidence type="ECO:0000313" key="5">
    <source>
        <dbReference type="Proteomes" id="UP000001058"/>
    </source>
</evidence>
<organism evidence="5">
    <name type="scientific">Volvox carteri f. nagariensis</name>
    <dbReference type="NCBI Taxonomy" id="3068"/>
    <lineage>
        <taxon>Eukaryota</taxon>
        <taxon>Viridiplantae</taxon>
        <taxon>Chlorophyta</taxon>
        <taxon>core chlorophytes</taxon>
        <taxon>Chlorophyceae</taxon>
        <taxon>CS clade</taxon>
        <taxon>Chlamydomonadales</taxon>
        <taxon>Volvocaceae</taxon>
        <taxon>Volvox</taxon>
    </lineage>
</organism>
<comment type="subcellular location">
    <subcellularLocation>
        <location evidence="1">Cytoplasm</location>
        <location evidence="1">Cytoskeleton</location>
        <location evidence="1">Cilium axoneme</location>
    </subcellularLocation>
</comment>
<sequence>MDVVGVLLFFFDIYTDALVVDALSKTDHRDWMTVTLVFILWHYVIMAVLVTAYLKRTTTKLNVLGLEEGDSAVGGAAVLGSRRRHRWLLFVPVAVPGVVLLDITMLFTSILPIAFPRLFVNFSSFLSNYNFSRFFIEFVFESIPQTILQTYIYHQLAQGSHAAQVNECALRGDTWKLVTRAIKRHKKLEKVKLIQTGVLTKYRNAKRYLAVRMLFKHSLGLKTVALCLSWWDEDYLQGAVDMYLLDHPTLESLAIELPPGAPFALREAGTADPRVGVDNSYRGKPGRRAARRSGYFLGGSVGGGGGGTAAALPTARYGVRSRLAEAAGAAGVNGVRHGGGGQGAGGGGGGGGTPRARSYFGVSGPAAGFLSPFSTDASAAGSAAGAAGGSGGTAAVLGWVQYGGAVLSGLASYVTDGAVSTIQGLAAVASGQPWGSAAAGGAAIPGVASPRYCWLLASVLASAPALRSLYIHNHALPEAAADGVGQLAAALAGNTRLTALSLRGSAVGDAGAAALARALSGHNSTLQLLNLRRCQLHDEGVSALCACLLENRGLRSLDLSHSRSSDAGVANAALQVVTAVATAAAGGSGGGDGGDDLEGRIGDAGVAALGAALARNRSLRELNLAGCRCGELGGTALLEALQVNTALQ</sequence>
<protein>
    <submittedName>
        <fullName evidence="4">Uncharacterized protein</fullName>
    </submittedName>
</protein>
<evidence type="ECO:0000256" key="2">
    <source>
        <dbReference type="ARBA" id="ARBA00022737"/>
    </source>
</evidence>
<keyword evidence="3" id="KW-0472">Membrane</keyword>
<keyword evidence="5" id="KW-1185">Reference proteome</keyword>
<dbReference type="PANTHER" id="PTHR24111">
    <property type="entry name" value="LEUCINE-RICH REPEAT-CONTAINING PROTEIN 34"/>
    <property type="match status" value="1"/>
</dbReference>
<name>D8TI71_VOLCA</name>
<proteinExistence type="predicted"/>
<dbReference type="AlphaFoldDB" id="D8TI71"/>
<evidence type="ECO:0000313" key="4">
    <source>
        <dbReference type="EMBL" id="EFJ52844.1"/>
    </source>
</evidence>
<keyword evidence="3" id="KW-0812">Transmembrane</keyword>
<evidence type="ECO:0000256" key="3">
    <source>
        <dbReference type="SAM" id="Phobius"/>
    </source>
</evidence>
<dbReference type="SUPFAM" id="SSF52047">
    <property type="entry name" value="RNI-like"/>
    <property type="match status" value="1"/>
</dbReference>
<dbReference type="Gene3D" id="3.80.10.10">
    <property type="entry name" value="Ribonuclease Inhibitor"/>
    <property type="match status" value="2"/>
</dbReference>
<keyword evidence="2" id="KW-0677">Repeat</keyword>
<dbReference type="KEGG" id="vcn:VOLCADRAFT_115780"/>
<dbReference type="SMART" id="SM00368">
    <property type="entry name" value="LRR_RI"/>
    <property type="match status" value="3"/>
</dbReference>
<accession>D8TI71</accession>
<dbReference type="Pfam" id="PF13516">
    <property type="entry name" value="LRR_6"/>
    <property type="match status" value="3"/>
</dbReference>
<dbReference type="RefSeq" id="XP_002945849.1">
    <property type="nucleotide sequence ID" value="XM_002945803.1"/>
</dbReference>
<dbReference type="Proteomes" id="UP000001058">
    <property type="component" value="Unassembled WGS sequence"/>
</dbReference>
<feature type="transmembrane region" description="Helical" evidence="3">
    <location>
        <begin position="31"/>
        <end position="54"/>
    </location>
</feature>